<keyword evidence="2" id="KW-1185">Reference proteome</keyword>
<reference evidence="1 2" key="1">
    <citation type="submission" date="2019-01" db="EMBL/GenBank/DDBJ databases">
        <authorList>
            <person name="Alioto T."/>
            <person name="Alioto T."/>
        </authorList>
    </citation>
    <scope>NUCLEOTIDE SEQUENCE [LARGE SCALE GENOMIC DNA]</scope>
</reference>
<evidence type="ECO:0000313" key="2">
    <source>
        <dbReference type="Proteomes" id="UP000386466"/>
    </source>
</evidence>
<dbReference type="EMBL" id="CAAGRJ010008189">
    <property type="protein sequence ID" value="VFV26028.1"/>
    <property type="molecule type" value="Genomic_DNA"/>
</dbReference>
<organism evidence="1 2">
    <name type="scientific">Lynx pardinus</name>
    <name type="common">Iberian lynx</name>
    <name type="synonym">Felis pardina</name>
    <dbReference type="NCBI Taxonomy" id="191816"/>
    <lineage>
        <taxon>Eukaryota</taxon>
        <taxon>Metazoa</taxon>
        <taxon>Chordata</taxon>
        <taxon>Craniata</taxon>
        <taxon>Vertebrata</taxon>
        <taxon>Euteleostomi</taxon>
        <taxon>Mammalia</taxon>
        <taxon>Eutheria</taxon>
        <taxon>Laurasiatheria</taxon>
        <taxon>Carnivora</taxon>
        <taxon>Feliformia</taxon>
        <taxon>Felidae</taxon>
        <taxon>Felinae</taxon>
        <taxon>Lynx</taxon>
    </lineage>
</organism>
<dbReference type="AlphaFoldDB" id="A0A485N1W8"/>
<proteinExistence type="predicted"/>
<gene>
    <name evidence="1" type="ORF">LYPA_23C005333</name>
</gene>
<accession>A0A485N1W8</accession>
<evidence type="ECO:0000313" key="1">
    <source>
        <dbReference type="EMBL" id="VFV26028.1"/>
    </source>
</evidence>
<name>A0A485N1W8_LYNPA</name>
<sequence length="142" mass="15645">MRSFVAFKGNTLVTLASLPSSFCTCLSAVTAALPYLTQLLSPARTTLDTRKTKDRSAFHSQPLEDRRIGFTLARHQGFLWSLSGQRGSFSVTVPCHYFDHEPLTADERSQGRPTPRGESSPTLALTLLLEESKVGTVNIDFL</sequence>
<dbReference type="Proteomes" id="UP000386466">
    <property type="component" value="Unassembled WGS sequence"/>
</dbReference>
<protein>
    <submittedName>
        <fullName evidence="1">Uncharacterized protein</fullName>
    </submittedName>
</protein>